<dbReference type="AlphaFoldDB" id="A0AAV6FSC1"/>
<gene>
    <name evidence="20" type="ORF">AALO_G00272330</name>
</gene>
<dbReference type="SUPFAM" id="SSF47473">
    <property type="entry name" value="EF-hand"/>
    <property type="match status" value="1"/>
</dbReference>
<dbReference type="GO" id="GO:0005794">
    <property type="term" value="C:Golgi apparatus"/>
    <property type="evidence" value="ECO:0007669"/>
    <property type="project" value="UniProtKB-SubCell"/>
</dbReference>
<evidence type="ECO:0000256" key="15">
    <source>
        <dbReference type="ARBA" id="ARBA00023125"/>
    </source>
</evidence>
<evidence type="ECO:0000256" key="12">
    <source>
        <dbReference type="ARBA" id="ARBA00022737"/>
    </source>
</evidence>
<evidence type="ECO:0000256" key="14">
    <source>
        <dbReference type="ARBA" id="ARBA00023034"/>
    </source>
</evidence>
<dbReference type="GO" id="GO:0016020">
    <property type="term" value="C:membrane"/>
    <property type="evidence" value="ECO:0007669"/>
    <property type="project" value="UniProtKB-SubCell"/>
</dbReference>
<proteinExistence type="inferred from homology"/>
<keyword evidence="9" id="KW-0344">Guanine-nucleotide releasing factor</keyword>
<reference evidence="20" key="1">
    <citation type="submission" date="2020-10" db="EMBL/GenBank/DDBJ databases">
        <title>Chromosome-scale genome assembly of the Allis shad, Alosa alosa.</title>
        <authorList>
            <person name="Margot Z."/>
            <person name="Christophe K."/>
            <person name="Cabau C."/>
            <person name="Louis A."/>
            <person name="Berthelot C."/>
            <person name="Parey E."/>
            <person name="Roest Crollius H."/>
            <person name="Montfort J."/>
            <person name="Robinson-Rechavi M."/>
            <person name="Bucao C."/>
            <person name="Bouchez O."/>
            <person name="Gislard M."/>
            <person name="Lluch J."/>
            <person name="Milhes M."/>
            <person name="Lampietro C."/>
            <person name="Lopez Roques C."/>
            <person name="Donnadieu C."/>
            <person name="Braasch I."/>
            <person name="Desvignes T."/>
            <person name="Postlethwait J."/>
            <person name="Bobe J."/>
            <person name="Guiguen Y."/>
        </authorList>
    </citation>
    <scope>NUCLEOTIDE SEQUENCE</scope>
    <source>
        <strain evidence="20">M-15738</strain>
        <tissue evidence="20">Blood</tissue>
    </source>
</reference>
<accession>A0AAV6FSC1</accession>
<dbReference type="InterPro" id="IPR040250">
    <property type="entry name" value="Nucleobindin"/>
</dbReference>
<evidence type="ECO:0000256" key="5">
    <source>
        <dbReference type="ARBA" id="ARBA00008063"/>
    </source>
</evidence>
<comment type="caution">
    <text evidence="20">The sequence shown here is derived from an EMBL/GenBank/DDBJ whole genome shotgun (WGS) entry which is preliminary data.</text>
</comment>
<dbReference type="Gene3D" id="1.10.238.10">
    <property type="entry name" value="EF-hand"/>
    <property type="match status" value="1"/>
</dbReference>
<dbReference type="GO" id="GO:0005793">
    <property type="term" value="C:endoplasmic reticulum-Golgi intermediate compartment"/>
    <property type="evidence" value="ECO:0007669"/>
    <property type="project" value="TreeGrafter"/>
</dbReference>
<keyword evidence="11" id="KW-0732">Signal</keyword>
<evidence type="ECO:0000256" key="18">
    <source>
        <dbReference type="SAM" id="MobiDB-lite"/>
    </source>
</evidence>
<evidence type="ECO:0000313" key="21">
    <source>
        <dbReference type="Proteomes" id="UP000823561"/>
    </source>
</evidence>
<keyword evidence="7" id="KW-0964">Secreted</keyword>
<dbReference type="Pfam" id="PF13499">
    <property type="entry name" value="EF-hand_7"/>
    <property type="match status" value="1"/>
</dbReference>
<evidence type="ECO:0000256" key="2">
    <source>
        <dbReference type="ARBA" id="ARBA00004496"/>
    </source>
</evidence>
<evidence type="ECO:0000256" key="13">
    <source>
        <dbReference type="ARBA" id="ARBA00022837"/>
    </source>
</evidence>
<keyword evidence="17" id="KW-0175">Coiled coil</keyword>
<dbReference type="PANTHER" id="PTHR19237:SF22">
    <property type="entry name" value="NUCLEOBINDIN-2"/>
    <property type="match status" value="1"/>
</dbReference>
<dbReference type="InterPro" id="IPR011992">
    <property type="entry name" value="EF-hand-dom_pair"/>
</dbReference>
<dbReference type="PANTHER" id="PTHR19237">
    <property type="entry name" value="NUCLEOBINDIN"/>
    <property type="match status" value="1"/>
</dbReference>
<dbReference type="GO" id="GO:0005085">
    <property type="term" value="F:guanyl-nucleotide exchange factor activity"/>
    <property type="evidence" value="ECO:0007669"/>
    <property type="project" value="UniProtKB-KW"/>
</dbReference>
<evidence type="ECO:0000256" key="10">
    <source>
        <dbReference type="ARBA" id="ARBA00022723"/>
    </source>
</evidence>
<dbReference type="SMART" id="SM00054">
    <property type="entry name" value="EFh"/>
    <property type="match status" value="2"/>
</dbReference>
<dbReference type="PROSITE" id="PS00018">
    <property type="entry name" value="EF_HAND_1"/>
    <property type="match status" value="1"/>
</dbReference>
<dbReference type="InterPro" id="IPR018247">
    <property type="entry name" value="EF_Hand_1_Ca_BS"/>
</dbReference>
<dbReference type="FunFam" id="1.10.238.10:FF:000045">
    <property type="entry name" value="Nucleobindin 2"/>
    <property type="match status" value="1"/>
</dbReference>
<feature type="region of interest" description="Disordered" evidence="18">
    <location>
        <begin position="513"/>
        <end position="586"/>
    </location>
</feature>
<evidence type="ECO:0000256" key="8">
    <source>
        <dbReference type="ARBA" id="ARBA00022553"/>
    </source>
</evidence>
<evidence type="ECO:0000313" key="20">
    <source>
        <dbReference type="EMBL" id="KAG5264117.1"/>
    </source>
</evidence>
<dbReference type="InterPro" id="IPR057576">
    <property type="entry name" value="NUCB1_N"/>
</dbReference>
<protein>
    <recommendedName>
        <fullName evidence="19">EF-hand domain-containing protein</fullName>
    </recommendedName>
</protein>
<evidence type="ECO:0000256" key="11">
    <source>
        <dbReference type="ARBA" id="ARBA00022729"/>
    </source>
</evidence>
<dbReference type="GO" id="GO:0005509">
    <property type="term" value="F:calcium ion binding"/>
    <property type="evidence" value="ECO:0007669"/>
    <property type="project" value="InterPro"/>
</dbReference>
<keyword evidence="21" id="KW-1185">Reference proteome</keyword>
<keyword evidence="13" id="KW-0106">Calcium</keyword>
<dbReference type="Proteomes" id="UP000823561">
    <property type="component" value="Chromosome 21"/>
</dbReference>
<dbReference type="Pfam" id="PF25434">
    <property type="entry name" value="NUCB1_N"/>
    <property type="match status" value="1"/>
</dbReference>
<keyword evidence="14" id="KW-0333">Golgi apparatus</keyword>
<keyword evidence="15" id="KW-0238">DNA-binding</keyword>
<organism evidence="20 21">
    <name type="scientific">Alosa alosa</name>
    <name type="common">allis shad</name>
    <dbReference type="NCBI Taxonomy" id="278164"/>
    <lineage>
        <taxon>Eukaryota</taxon>
        <taxon>Metazoa</taxon>
        <taxon>Chordata</taxon>
        <taxon>Craniata</taxon>
        <taxon>Vertebrata</taxon>
        <taxon>Euteleostomi</taxon>
        <taxon>Actinopterygii</taxon>
        <taxon>Neopterygii</taxon>
        <taxon>Teleostei</taxon>
        <taxon>Clupei</taxon>
        <taxon>Clupeiformes</taxon>
        <taxon>Clupeoidei</taxon>
        <taxon>Clupeidae</taxon>
        <taxon>Alosa</taxon>
    </lineage>
</organism>
<evidence type="ECO:0000259" key="19">
    <source>
        <dbReference type="PROSITE" id="PS50222"/>
    </source>
</evidence>
<evidence type="ECO:0000256" key="9">
    <source>
        <dbReference type="ARBA" id="ARBA00022658"/>
    </source>
</evidence>
<name>A0AAV6FSC1_9TELE</name>
<comment type="similarity">
    <text evidence="5">Belongs to the nucleobindin family.</text>
</comment>
<dbReference type="GO" id="GO:0003677">
    <property type="term" value="F:DNA binding"/>
    <property type="evidence" value="ECO:0007669"/>
    <property type="project" value="UniProtKB-KW"/>
</dbReference>
<dbReference type="PROSITE" id="PS50222">
    <property type="entry name" value="EF_HAND_2"/>
    <property type="match status" value="2"/>
</dbReference>
<evidence type="ECO:0000256" key="6">
    <source>
        <dbReference type="ARBA" id="ARBA00022490"/>
    </source>
</evidence>
<dbReference type="EMBL" id="JADWDJ010000021">
    <property type="protein sequence ID" value="KAG5264117.1"/>
    <property type="molecule type" value="Genomic_DNA"/>
</dbReference>
<dbReference type="InterPro" id="IPR002048">
    <property type="entry name" value="EF_hand_dom"/>
</dbReference>
<evidence type="ECO:0000256" key="3">
    <source>
        <dbReference type="ARBA" id="ARBA00004555"/>
    </source>
</evidence>
<feature type="domain" description="EF-hand" evidence="19">
    <location>
        <begin position="265"/>
        <end position="300"/>
    </location>
</feature>
<evidence type="ECO:0000256" key="4">
    <source>
        <dbReference type="ARBA" id="ARBA00004613"/>
    </source>
</evidence>
<evidence type="ECO:0000256" key="17">
    <source>
        <dbReference type="SAM" id="Coils"/>
    </source>
</evidence>
<sequence length="586" mass="69039">MTFHHLLTSELNKRHPDSHTAHKMLTMKGLFTGCLIVPCLLLLGSEAVPISIDKTKVKAPEETVEAPQSVDTGLHYDRYLREVIDYLEKDQHFREKLHNTDMEDIKQGKLAKELDFVSHHVRTKLDELKRQEVSRLRTLIKAKQDMEEGKGIAVDHQALLKQFEYLNHMNPHTFEVDDLDRLIKSATSDLENFDKERHEEFKRYEMMKEHERQEHLKTLDEEARRREEEHYEEMRKKHADHPKVNHPGSQNQLKEVWEDKDGLDPDDFDPKTFFNLHDSNGDGFFDEQELEALFTKELEKIYDPTNEEDDMVEMEEERLRMREHVMNEVDANKDRLVSLDEFLVATKKKEFLEPDSWETLEQNQAYTDEEMREFEAQLSMQEEELSLKAQDLQQQRAELERQQEQLNAQKQELQQAVEHMEKLKQTQRTLEQNQAYTDEEMREFEAQLSMQEEELSLKAQDLQQQRAELERQQEQLNAQKQELQQAVEHMEKLKQTQRVEPPEVQVAGNDVPFAQDQGHPLPPGHAELPPDHAIPHQELPQRGQPQEFNPAPPGHNQLHQVAEHLAEGHHLPQGEQHHLQEHNAIP</sequence>
<keyword evidence="16" id="KW-0472">Membrane</keyword>
<comment type="subcellular location">
    <subcellularLocation>
        <location evidence="2">Cytoplasm</location>
    </subcellularLocation>
    <subcellularLocation>
        <location evidence="3">Golgi apparatus</location>
    </subcellularLocation>
    <subcellularLocation>
        <location evidence="1">Membrane</location>
        <topology evidence="1">Peripheral membrane protein</topology>
    </subcellularLocation>
    <subcellularLocation>
        <location evidence="4">Secreted</location>
    </subcellularLocation>
</comment>
<evidence type="ECO:0000256" key="16">
    <source>
        <dbReference type="ARBA" id="ARBA00023136"/>
    </source>
</evidence>
<keyword evidence="10" id="KW-0479">Metal-binding</keyword>
<keyword evidence="6" id="KW-0963">Cytoplasm</keyword>
<keyword evidence="12" id="KW-0677">Repeat</keyword>
<feature type="compositionally biased region" description="Basic and acidic residues" evidence="18">
    <location>
        <begin position="561"/>
        <end position="586"/>
    </location>
</feature>
<feature type="coiled-coil region" evidence="17">
    <location>
        <begin position="371"/>
        <end position="500"/>
    </location>
</feature>
<dbReference type="GO" id="GO:0070062">
    <property type="term" value="C:extracellular exosome"/>
    <property type="evidence" value="ECO:0007669"/>
    <property type="project" value="TreeGrafter"/>
</dbReference>
<evidence type="ECO:0000256" key="1">
    <source>
        <dbReference type="ARBA" id="ARBA00004170"/>
    </source>
</evidence>
<keyword evidence="8" id="KW-0597">Phosphoprotein</keyword>
<evidence type="ECO:0000256" key="7">
    <source>
        <dbReference type="ARBA" id="ARBA00022525"/>
    </source>
</evidence>
<feature type="domain" description="EF-hand" evidence="19">
    <location>
        <begin position="317"/>
        <end position="352"/>
    </location>
</feature>